<proteinExistence type="inferred from homology"/>
<dbReference type="PRINTS" id="PR00812">
    <property type="entry name" value="BCTERIALGSPF"/>
</dbReference>
<evidence type="ECO:0000256" key="4">
    <source>
        <dbReference type="ARBA" id="ARBA00022692"/>
    </source>
</evidence>
<dbReference type="STRING" id="1581680.BN1209_1256"/>
<dbReference type="RefSeq" id="WP_045751416.1">
    <property type="nucleotide sequence ID" value="NZ_LN794158.1"/>
</dbReference>
<dbReference type="AlphaFoldDB" id="A0A0B7IYX2"/>
<evidence type="ECO:0000313" key="9">
    <source>
        <dbReference type="EMBL" id="CEN56294.1"/>
    </source>
</evidence>
<comment type="subcellular location">
    <subcellularLocation>
        <location evidence="1">Cell membrane</location>
        <topology evidence="1">Multi-pass membrane protein</topology>
    </subcellularLocation>
</comment>
<feature type="transmembrane region" description="Helical" evidence="7">
    <location>
        <begin position="216"/>
        <end position="236"/>
    </location>
</feature>
<dbReference type="PANTHER" id="PTHR30012:SF0">
    <property type="entry name" value="TYPE II SECRETION SYSTEM PROTEIN F-RELATED"/>
    <property type="match status" value="1"/>
</dbReference>
<accession>A0A0B7IYX2</accession>
<dbReference type="GO" id="GO:0005886">
    <property type="term" value="C:plasma membrane"/>
    <property type="evidence" value="ECO:0007669"/>
    <property type="project" value="UniProtKB-SubCell"/>
</dbReference>
<organism evidence="9 10">
    <name type="scientific">Candidatus Methylopumilus turicensis</name>
    <dbReference type="NCBI Taxonomy" id="1581680"/>
    <lineage>
        <taxon>Bacteria</taxon>
        <taxon>Pseudomonadati</taxon>
        <taxon>Pseudomonadota</taxon>
        <taxon>Betaproteobacteria</taxon>
        <taxon>Nitrosomonadales</taxon>
        <taxon>Methylophilaceae</taxon>
        <taxon>Candidatus Methylopumilus</taxon>
    </lineage>
</organism>
<evidence type="ECO:0000256" key="7">
    <source>
        <dbReference type="SAM" id="Phobius"/>
    </source>
</evidence>
<evidence type="ECO:0000256" key="3">
    <source>
        <dbReference type="ARBA" id="ARBA00022475"/>
    </source>
</evidence>
<keyword evidence="5 7" id="KW-1133">Transmembrane helix</keyword>
<keyword evidence="10" id="KW-1185">Reference proteome</keyword>
<feature type="transmembrane region" description="Helical" evidence="7">
    <location>
        <begin position="367"/>
        <end position="387"/>
    </location>
</feature>
<sequence length="395" mass="44156">MLYDLSVLRGKEYSSLRLDAVSEQMAIGSAKSLGYTVFSAKPAGSGWQKHFTKRERFPIMLFSQEMLALLEAGLNLMEAIEALAEKETRPEVRQTLQGILRLLSEGQPLSTAMQSFPQAFPPLYVAALRASEKTGGMADSLKRYIAYQSQIDQVKKKVISASIYPAMLLSVGSLVVLFLVAYVVPKFAHIYEDMGSDLPFLSQVLLSLGTFIEQHGFSLMMSLLGLMALAAYLLSLKSVRTKLMEMVWKIPAIGERMKIYQLSRFYRSLGMLLIAGIPILNALKMVSGLLAPALRVRMLAASEQIRQGQAISMAMELNDLSTPVALRMLRVGERSGMMGEMMERISSFYDEETARWIDWFTKLFEPLLMLFIGFVIGFVVLMLYMPIFDLAGSIQ</sequence>
<evidence type="ECO:0000256" key="1">
    <source>
        <dbReference type="ARBA" id="ARBA00004651"/>
    </source>
</evidence>
<keyword evidence="4 7" id="KW-0812">Transmembrane</keyword>
<dbReference type="Pfam" id="PF00482">
    <property type="entry name" value="T2SSF"/>
    <property type="match status" value="2"/>
</dbReference>
<dbReference type="KEGG" id="mbac:BN1209_1256"/>
<keyword evidence="3" id="KW-1003">Cell membrane</keyword>
<name>A0A0B7IYX2_9PROT</name>
<dbReference type="Proteomes" id="UP000056322">
    <property type="component" value="Chromosome 1"/>
</dbReference>
<dbReference type="EMBL" id="LN794158">
    <property type="protein sequence ID" value="CEN56294.1"/>
    <property type="molecule type" value="Genomic_DNA"/>
</dbReference>
<dbReference type="InterPro" id="IPR042094">
    <property type="entry name" value="T2SS_GspF_sf"/>
</dbReference>
<dbReference type="PANTHER" id="PTHR30012">
    <property type="entry name" value="GENERAL SECRETION PATHWAY PROTEIN"/>
    <property type="match status" value="1"/>
</dbReference>
<dbReference type="OrthoDB" id="9805682at2"/>
<evidence type="ECO:0000256" key="2">
    <source>
        <dbReference type="ARBA" id="ARBA00005745"/>
    </source>
</evidence>
<dbReference type="Gene3D" id="1.20.81.30">
    <property type="entry name" value="Type II secretion system (T2SS), domain F"/>
    <property type="match status" value="2"/>
</dbReference>
<gene>
    <name evidence="9" type="ORF">BN1209_1256</name>
</gene>
<feature type="transmembrane region" description="Helical" evidence="7">
    <location>
        <begin position="163"/>
        <end position="184"/>
    </location>
</feature>
<feature type="domain" description="Type II secretion system protein GspF" evidence="8">
    <location>
        <begin position="265"/>
        <end position="386"/>
    </location>
</feature>
<dbReference type="InterPro" id="IPR003004">
    <property type="entry name" value="GspF/PilC"/>
</dbReference>
<feature type="transmembrane region" description="Helical" evidence="7">
    <location>
        <begin position="265"/>
        <end position="283"/>
    </location>
</feature>
<keyword evidence="6 7" id="KW-0472">Membrane</keyword>
<evidence type="ECO:0000256" key="6">
    <source>
        <dbReference type="ARBA" id="ARBA00023136"/>
    </source>
</evidence>
<dbReference type="HOGENOM" id="CLU_035032_0_1_4"/>
<evidence type="ECO:0000313" key="10">
    <source>
        <dbReference type="Proteomes" id="UP000056322"/>
    </source>
</evidence>
<comment type="similarity">
    <text evidence="2">Belongs to the GSP F family.</text>
</comment>
<dbReference type="InterPro" id="IPR018076">
    <property type="entry name" value="T2SS_GspF_dom"/>
</dbReference>
<evidence type="ECO:0000259" key="8">
    <source>
        <dbReference type="Pfam" id="PF00482"/>
    </source>
</evidence>
<protein>
    <submittedName>
        <fullName evidence="9">Type II secretion system protein</fullName>
    </submittedName>
</protein>
<reference evidence="10" key="1">
    <citation type="submission" date="2014-12" db="EMBL/GenBank/DDBJ databases">
        <authorList>
            <person name="Salcher M.M."/>
        </authorList>
    </citation>
    <scope>NUCLEOTIDE SEQUENCE [LARGE SCALE GENOMIC DNA]</scope>
    <source>
        <strain evidence="10">MMS-10A-171</strain>
    </source>
</reference>
<feature type="domain" description="Type II secretion system protein GspF" evidence="8">
    <location>
        <begin position="62"/>
        <end position="185"/>
    </location>
</feature>
<evidence type="ECO:0000256" key="5">
    <source>
        <dbReference type="ARBA" id="ARBA00022989"/>
    </source>
</evidence>